<dbReference type="KEGG" id="pprf:DPRO_1709"/>
<evidence type="ECO:0000256" key="1">
    <source>
        <dbReference type="ARBA" id="ARBA00022670"/>
    </source>
</evidence>
<dbReference type="InterPro" id="IPR046843">
    <property type="entry name" value="LonB_AAA-LID"/>
</dbReference>
<dbReference type="InterPro" id="IPR020568">
    <property type="entry name" value="Ribosomal_Su5_D2-typ_SF"/>
</dbReference>
<dbReference type="RefSeq" id="WP_232005753.1">
    <property type="nucleotide sequence ID" value="NZ_LT907975.1"/>
</dbReference>
<dbReference type="EMBL" id="LT907975">
    <property type="protein sequence ID" value="SOB58609.1"/>
    <property type="molecule type" value="Genomic_DNA"/>
</dbReference>
<organism evidence="4 5">
    <name type="scientific">Pseudodesulfovibrio profundus</name>
    <dbReference type="NCBI Taxonomy" id="57320"/>
    <lineage>
        <taxon>Bacteria</taxon>
        <taxon>Pseudomonadati</taxon>
        <taxon>Thermodesulfobacteriota</taxon>
        <taxon>Desulfovibrionia</taxon>
        <taxon>Desulfovibrionales</taxon>
        <taxon>Desulfovibrionaceae</taxon>
    </lineage>
</organism>
<protein>
    <recommendedName>
        <fullName evidence="2">endopeptidase La</fullName>
        <ecNumber evidence="2">3.4.21.53</ecNumber>
    </recommendedName>
</protein>
<feature type="domain" description="Lon proteolytic" evidence="3">
    <location>
        <begin position="571"/>
        <end position="766"/>
    </location>
</feature>
<feature type="active site" evidence="2">
    <location>
        <position position="704"/>
    </location>
</feature>
<sequence length="805" mass="89316">MTKTAVHMTKALPASKLRATLDPDRIPYEDSSAIPNRNVYPKFQPRAIQALSLALEIKGNEHNVYVSGEPNMGRTYFVKSFLKPAAAKATVPCDWIYLYNFEDHDKPISVSLPAGQGRKLKQVQHKAMSHVKVEIPARLEKDAFQKKHEAMVKKYNAKREELFSQMDATAEKENFSLSLDEDGVLTLSPIVDGEVVSDKDFDKFKPAERKKLKAKGEELLTRVSSLLRRLNQNETDMRESETALYQETAKTVIEESFAPVVEKFGHEEVLDEYFKALHDEVVENVEQFMPKDSTFAGLIPDGLPTGEDYFNRFEVNLFVDNGKTKGAPVILEGHPTAFNLLGSIEREAEMGALYTDFMLIKAGAIHVANGGFLILNIEDLLSNPNSWEGLLRALRSGQSQIEDPVDPDQVRARTLQPAPIDLDIKIILIGTDEHYEMLLYNDDRFEKYFKLKAHLQHAAERNAANIKTYLSVIGQTARAADTLPFTRKAIAGLVDFASRLVEDQKRLSLYIPLIRERMIEASAMARMAGKTKVGLAELGEAVAAKDYRVNLYEQEFMTDYDRQVIKVETSGEAIGRANGLSVTQFGDYEFGLPHQISCTVGVGHGGILDLEREAQLGGPIHTKGMMIIKSYLVRLFAQDKPIVLTGSLCFEQSYAGIEGDSASGAELASLLSALSGVPINLSYAFTGAVSQTGAVMAVGGVNRKIEGFFEVCRRRKLTGKQGVILPADNVVNLMLKDDVVQAVEDGLFNIYPVKTIEEAMFILTGMRCGRLGKNGKFPTDSLYHRVNSRLAELARLAKLMGCDSK</sequence>
<keyword evidence="2 4" id="KW-0378">Hydrolase</keyword>
<dbReference type="InterPro" id="IPR041699">
    <property type="entry name" value="AAA_32"/>
</dbReference>
<dbReference type="Gene3D" id="1.10.8.60">
    <property type="match status" value="1"/>
</dbReference>
<dbReference type="Pfam" id="PF20436">
    <property type="entry name" value="LonB_AAA-LID"/>
    <property type="match status" value="1"/>
</dbReference>
<dbReference type="Gene3D" id="3.30.230.10">
    <property type="match status" value="1"/>
</dbReference>
<dbReference type="AlphaFoldDB" id="A0A2C8F839"/>
<dbReference type="PRINTS" id="PR00830">
    <property type="entry name" value="ENDOLAPTASE"/>
</dbReference>
<dbReference type="Gene3D" id="3.40.50.300">
    <property type="entry name" value="P-loop containing nucleotide triphosphate hydrolases"/>
    <property type="match status" value="2"/>
</dbReference>
<dbReference type="Pfam" id="PF13654">
    <property type="entry name" value="AAA_32"/>
    <property type="match status" value="1"/>
</dbReference>
<dbReference type="PROSITE" id="PS51786">
    <property type="entry name" value="LON_PROTEOLYTIC"/>
    <property type="match status" value="1"/>
</dbReference>
<comment type="catalytic activity">
    <reaction evidence="2">
        <text>Hydrolysis of proteins in presence of ATP.</text>
        <dbReference type="EC" id="3.4.21.53"/>
    </reaction>
</comment>
<feature type="active site" evidence="2">
    <location>
        <position position="661"/>
    </location>
</feature>
<evidence type="ECO:0000256" key="2">
    <source>
        <dbReference type="PROSITE-ProRule" id="PRU01122"/>
    </source>
</evidence>
<dbReference type="Pfam" id="PF20437">
    <property type="entry name" value="LonC_helical"/>
    <property type="match status" value="1"/>
</dbReference>
<dbReference type="InterPro" id="IPR008269">
    <property type="entry name" value="Lon_proteolytic"/>
</dbReference>
<dbReference type="GO" id="GO:0006508">
    <property type="term" value="P:proteolysis"/>
    <property type="evidence" value="ECO:0007669"/>
    <property type="project" value="UniProtKB-KW"/>
</dbReference>
<dbReference type="GO" id="GO:0005524">
    <property type="term" value="F:ATP binding"/>
    <property type="evidence" value="ECO:0007669"/>
    <property type="project" value="InterPro"/>
</dbReference>
<dbReference type="Pfam" id="PF05362">
    <property type="entry name" value="Lon_C"/>
    <property type="match status" value="1"/>
</dbReference>
<dbReference type="GO" id="GO:0004252">
    <property type="term" value="F:serine-type endopeptidase activity"/>
    <property type="evidence" value="ECO:0007669"/>
    <property type="project" value="UniProtKB-UniRule"/>
</dbReference>
<keyword evidence="1 2" id="KW-0645">Protease</keyword>
<evidence type="ECO:0000259" key="3">
    <source>
        <dbReference type="PROSITE" id="PS51786"/>
    </source>
</evidence>
<keyword evidence="5" id="KW-1185">Reference proteome</keyword>
<keyword evidence="2" id="KW-0720">Serine protease</keyword>
<dbReference type="InterPro" id="IPR027417">
    <property type="entry name" value="P-loop_NTPase"/>
</dbReference>
<comment type="similarity">
    <text evidence="2">Belongs to the peptidase S16 family.</text>
</comment>
<accession>A0A2C8F839</accession>
<evidence type="ECO:0000313" key="5">
    <source>
        <dbReference type="Proteomes" id="UP000219215"/>
    </source>
</evidence>
<dbReference type="InterPro" id="IPR014721">
    <property type="entry name" value="Ribsml_uS5_D2-typ_fold_subgr"/>
</dbReference>
<proteinExistence type="inferred from homology"/>
<gene>
    <name evidence="4" type="ORF">DPRO_1709</name>
</gene>
<dbReference type="SUPFAM" id="SSF52540">
    <property type="entry name" value="P-loop containing nucleoside triphosphate hydrolases"/>
    <property type="match status" value="1"/>
</dbReference>
<name>A0A2C8F839_9BACT</name>
<dbReference type="InterPro" id="IPR046844">
    <property type="entry name" value="Lon-like_helical"/>
</dbReference>
<reference evidence="5" key="1">
    <citation type="submission" date="2017-09" db="EMBL/GenBank/DDBJ databases">
        <authorList>
            <person name="Regsiter A."/>
            <person name="William W."/>
        </authorList>
    </citation>
    <scope>NUCLEOTIDE SEQUENCE [LARGE SCALE GENOMIC DNA]</scope>
    <source>
        <strain evidence="5">500-1</strain>
    </source>
</reference>
<dbReference type="Proteomes" id="UP000219215">
    <property type="component" value="Chromosome DPRO"/>
</dbReference>
<dbReference type="PANTHER" id="PTHR10046">
    <property type="entry name" value="ATP DEPENDENT LON PROTEASE FAMILY MEMBER"/>
    <property type="match status" value="1"/>
</dbReference>
<evidence type="ECO:0000313" key="4">
    <source>
        <dbReference type="EMBL" id="SOB58609.1"/>
    </source>
</evidence>
<dbReference type="SUPFAM" id="SSF54211">
    <property type="entry name" value="Ribosomal protein S5 domain 2-like"/>
    <property type="match status" value="1"/>
</dbReference>
<dbReference type="GO" id="GO:0004176">
    <property type="term" value="F:ATP-dependent peptidase activity"/>
    <property type="evidence" value="ECO:0007669"/>
    <property type="project" value="UniProtKB-UniRule"/>
</dbReference>
<dbReference type="EC" id="3.4.21.53" evidence="2"/>
<dbReference type="GO" id="GO:0030163">
    <property type="term" value="P:protein catabolic process"/>
    <property type="evidence" value="ECO:0007669"/>
    <property type="project" value="InterPro"/>
</dbReference>
<dbReference type="InterPro" id="IPR027065">
    <property type="entry name" value="Lon_Prtase"/>
</dbReference>